<accession>A0AAV7JFI3</accession>
<dbReference type="Proteomes" id="UP001165289">
    <property type="component" value="Unassembled WGS sequence"/>
</dbReference>
<keyword evidence="1" id="KW-0472">Membrane</keyword>
<feature type="transmembrane region" description="Helical" evidence="1">
    <location>
        <begin position="52"/>
        <end position="72"/>
    </location>
</feature>
<dbReference type="EMBL" id="JAKMXF010000340">
    <property type="protein sequence ID" value="KAI6647597.1"/>
    <property type="molecule type" value="Genomic_DNA"/>
</dbReference>
<keyword evidence="1" id="KW-1133">Transmembrane helix</keyword>
<gene>
    <name evidence="2" type="ORF">LOD99_8671</name>
</gene>
<feature type="transmembrane region" description="Helical" evidence="1">
    <location>
        <begin position="333"/>
        <end position="353"/>
    </location>
</feature>
<reference evidence="2 3" key="1">
    <citation type="journal article" date="2023" name="BMC Biol.">
        <title>The compact genome of the sponge Oopsacas minuta (Hexactinellida) is lacking key metazoan core genes.</title>
        <authorList>
            <person name="Santini S."/>
            <person name="Schenkelaars Q."/>
            <person name="Jourda C."/>
            <person name="Duchesne M."/>
            <person name="Belahbib H."/>
            <person name="Rocher C."/>
            <person name="Selva M."/>
            <person name="Riesgo A."/>
            <person name="Vervoort M."/>
            <person name="Leys S.P."/>
            <person name="Kodjabachian L."/>
            <person name="Le Bivic A."/>
            <person name="Borchiellini C."/>
            <person name="Claverie J.M."/>
            <person name="Renard E."/>
        </authorList>
    </citation>
    <scope>NUCLEOTIDE SEQUENCE [LARGE SCALE GENOMIC DNA]</scope>
    <source>
        <strain evidence="2">SPO-2</strain>
    </source>
</reference>
<feature type="transmembrane region" description="Helical" evidence="1">
    <location>
        <begin position="305"/>
        <end position="327"/>
    </location>
</feature>
<evidence type="ECO:0000313" key="2">
    <source>
        <dbReference type="EMBL" id="KAI6647597.1"/>
    </source>
</evidence>
<organism evidence="2 3">
    <name type="scientific">Oopsacas minuta</name>
    <dbReference type="NCBI Taxonomy" id="111878"/>
    <lineage>
        <taxon>Eukaryota</taxon>
        <taxon>Metazoa</taxon>
        <taxon>Porifera</taxon>
        <taxon>Hexactinellida</taxon>
        <taxon>Hexasterophora</taxon>
        <taxon>Lyssacinosida</taxon>
        <taxon>Leucopsacidae</taxon>
        <taxon>Oopsacas</taxon>
    </lineage>
</organism>
<dbReference type="AlphaFoldDB" id="A0AAV7JFI3"/>
<name>A0AAV7JFI3_9METZ</name>
<evidence type="ECO:0000313" key="3">
    <source>
        <dbReference type="Proteomes" id="UP001165289"/>
    </source>
</evidence>
<proteinExistence type="predicted"/>
<evidence type="ECO:0000256" key="1">
    <source>
        <dbReference type="SAM" id="Phobius"/>
    </source>
</evidence>
<feature type="transmembrane region" description="Helical" evidence="1">
    <location>
        <begin position="260"/>
        <end position="284"/>
    </location>
</feature>
<feature type="transmembrane region" description="Helical" evidence="1">
    <location>
        <begin position="179"/>
        <end position="199"/>
    </location>
</feature>
<sequence>MWALEVLSRGRMLYIEAAQLNGENEPLFCLYQERKFEFSELSSIIMGKFAKGIFTVLLIFVGFVFIFCGIVPSSQSLSVNIPVNTSVFRTCNSSEFDTGIIPSGRCLNWYRLMVSLFGVVGTISACLRAKEQKYMNIIFALARFTVMCYVVCFAIYVIVMCKDKAQENLITKFEFHQGMLAFATFFNFVSLPIFLPALSHLVAKKSIIVPVLVTSCVIVLLQCIIFSVVLVTAFGKDIHQNSLLNLQPYTVGNYSITVKVISHLVILYPCFDGICSFMFGVILASNQTFTILTGKDYTEFSNKMGYRVLNFSIYIFYSLSTTILALFVSNLAIIISLAGSIFFICNVLFPSLLNIVSSQKCRKLVASENTSLLTRVSRFLFKSAFPTSFSGFYSGCLFIAITTAISAILFTISFYYLTITLFS</sequence>
<keyword evidence="3" id="KW-1185">Reference proteome</keyword>
<feature type="transmembrane region" description="Helical" evidence="1">
    <location>
        <begin position="392"/>
        <end position="417"/>
    </location>
</feature>
<feature type="transmembrane region" description="Helical" evidence="1">
    <location>
        <begin position="211"/>
        <end position="234"/>
    </location>
</feature>
<feature type="transmembrane region" description="Helical" evidence="1">
    <location>
        <begin position="109"/>
        <end position="127"/>
    </location>
</feature>
<protein>
    <recommendedName>
        <fullName evidence="4">Transmembrane protein</fullName>
    </recommendedName>
</protein>
<comment type="caution">
    <text evidence="2">The sequence shown here is derived from an EMBL/GenBank/DDBJ whole genome shotgun (WGS) entry which is preliminary data.</text>
</comment>
<feature type="transmembrane region" description="Helical" evidence="1">
    <location>
        <begin position="134"/>
        <end position="159"/>
    </location>
</feature>
<keyword evidence="1" id="KW-0812">Transmembrane</keyword>
<evidence type="ECO:0008006" key="4">
    <source>
        <dbReference type="Google" id="ProtNLM"/>
    </source>
</evidence>